<proteinExistence type="predicted"/>
<dbReference type="PANTHER" id="PTHR16798:SF0">
    <property type="entry name" value="FANCONI ANEMIA GROUP C PROTEIN"/>
    <property type="match status" value="1"/>
</dbReference>
<dbReference type="GO" id="GO:0034599">
    <property type="term" value="P:cellular response to oxidative stress"/>
    <property type="evidence" value="ECO:0007669"/>
    <property type="project" value="TreeGrafter"/>
</dbReference>
<organism evidence="1 2">
    <name type="scientific">Mizuhopecten yessoensis</name>
    <name type="common">Japanese scallop</name>
    <name type="synonym">Patinopecten yessoensis</name>
    <dbReference type="NCBI Taxonomy" id="6573"/>
    <lineage>
        <taxon>Eukaryota</taxon>
        <taxon>Metazoa</taxon>
        <taxon>Spiralia</taxon>
        <taxon>Lophotrochozoa</taxon>
        <taxon>Mollusca</taxon>
        <taxon>Bivalvia</taxon>
        <taxon>Autobranchia</taxon>
        <taxon>Pteriomorphia</taxon>
        <taxon>Pectinida</taxon>
        <taxon>Pectinoidea</taxon>
        <taxon>Pectinidae</taxon>
        <taxon>Mizuhopecten</taxon>
    </lineage>
</organism>
<dbReference type="GO" id="GO:0006289">
    <property type="term" value="P:nucleotide-excision repair"/>
    <property type="evidence" value="ECO:0007669"/>
    <property type="project" value="TreeGrafter"/>
</dbReference>
<dbReference type="SUPFAM" id="SSF48371">
    <property type="entry name" value="ARM repeat"/>
    <property type="match status" value="1"/>
</dbReference>
<evidence type="ECO:0000313" key="1">
    <source>
        <dbReference type="EMBL" id="OWF34862.1"/>
    </source>
</evidence>
<gene>
    <name evidence="1" type="ORF">KP79_PYT08551</name>
</gene>
<dbReference type="STRING" id="6573.A0A210PEE7"/>
<dbReference type="PANTHER" id="PTHR16798">
    <property type="entry name" value="FANCONI ANEMIA GROUP C PROTEIN FANCC"/>
    <property type="match status" value="1"/>
</dbReference>
<dbReference type="AlphaFoldDB" id="A0A210PEE7"/>
<dbReference type="InterPro" id="IPR000686">
    <property type="entry name" value="FANCC"/>
</dbReference>
<dbReference type="Pfam" id="PF02106">
    <property type="entry name" value="Fanconi_C"/>
    <property type="match status" value="2"/>
</dbReference>
<evidence type="ECO:0000313" key="2">
    <source>
        <dbReference type="Proteomes" id="UP000242188"/>
    </source>
</evidence>
<sequence length="586" mass="66626">MAGEVMELRMELQSHLSKFHDDSHQNNLINSSQQEINALLKRLLEYLENTHDVEKSLTELPDIGQFLGRLLGNLAVRGNKLIYQSAMMCVMALYQADPSSRLEQKAKDWALAQLQSSLKKKTKDAYNICSLGISHTKMTRNYIGKLSTRVLPALKERIGEVRVRCVGTGTHIPGEVYTEARATLQQIVDVLLSVARSDEYQDVWTDILWILSVLGPEEPWIQNIYQMITSQQSPSDVHGKGGVLTLNKAGYKLLWRSYLPSLEATVLDIIDQTYRVKLPSSVKQILRGHFLLEACSEDPSLLLIVSQMLQELTRHAGGNSELNWVIAVFYQLVQEHGFLAGTHSMTLSALYPEHLQGISTALSKFPIDGDVDICADSVCRIVTYLENHQQRLGGKVTLQNGMLFLRHWYLRTIRICLHCQKKFLDGCSSLLSWILEPTNRESQKEIKVKLHNCIQALRSLMSKVSLEVTDVLYVIQREHNTSDVTRTAIGHLVMMFLFKATAGMHVFRNVLPKVSLAETPFDNLVYMLMAQEELEVRFEDWSPCQLKQYCNIVQGYLQQASCDNLNSPEIFMSTTIFLQKYNTKFP</sequence>
<name>A0A210PEE7_MIZYE</name>
<comment type="caution">
    <text evidence="1">The sequence shown here is derived from an EMBL/GenBank/DDBJ whole genome shotgun (WGS) entry which is preliminary data.</text>
</comment>
<dbReference type="EMBL" id="NEDP02076749">
    <property type="protein sequence ID" value="OWF34862.1"/>
    <property type="molecule type" value="Genomic_DNA"/>
</dbReference>
<accession>A0A210PEE7</accession>
<protein>
    <submittedName>
        <fullName evidence="1">Uncharacterized protein</fullName>
    </submittedName>
</protein>
<dbReference type="GO" id="GO:0043240">
    <property type="term" value="C:Fanconi anaemia nuclear complex"/>
    <property type="evidence" value="ECO:0007669"/>
    <property type="project" value="InterPro"/>
</dbReference>
<dbReference type="Proteomes" id="UP000242188">
    <property type="component" value="Unassembled WGS sequence"/>
</dbReference>
<dbReference type="InterPro" id="IPR016024">
    <property type="entry name" value="ARM-type_fold"/>
</dbReference>
<keyword evidence="2" id="KW-1185">Reference proteome</keyword>
<dbReference type="OrthoDB" id="6071527at2759"/>
<dbReference type="GO" id="GO:0036297">
    <property type="term" value="P:interstrand cross-link repair"/>
    <property type="evidence" value="ECO:0007669"/>
    <property type="project" value="InterPro"/>
</dbReference>
<reference evidence="1 2" key="1">
    <citation type="journal article" date="2017" name="Nat. Ecol. Evol.">
        <title>Scallop genome provides insights into evolution of bilaterian karyotype and development.</title>
        <authorList>
            <person name="Wang S."/>
            <person name="Zhang J."/>
            <person name="Jiao W."/>
            <person name="Li J."/>
            <person name="Xun X."/>
            <person name="Sun Y."/>
            <person name="Guo X."/>
            <person name="Huan P."/>
            <person name="Dong B."/>
            <person name="Zhang L."/>
            <person name="Hu X."/>
            <person name="Sun X."/>
            <person name="Wang J."/>
            <person name="Zhao C."/>
            <person name="Wang Y."/>
            <person name="Wang D."/>
            <person name="Huang X."/>
            <person name="Wang R."/>
            <person name="Lv J."/>
            <person name="Li Y."/>
            <person name="Zhang Z."/>
            <person name="Liu B."/>
            <person name="Lu W."/>
            <person name="Hui Y."/>
            <person name="Liang J."/>
            <person name="Zhou Z."/>
            <person name="Hou R."/>
            <person name="Li X."/>
            <person name="Liu Y."/>
            <person name="Li H."/>
            <person name="Ning X."/>
            <person name="Lin Y."/>
            <person name="Zhao L."/>
            <person name="Xing Q."/>
            <person name="Dou J."/>
            <person name="Li Y."/>
            <person name="Mao J."/>
            <person name="Guo H."/>
            <person name="Dou H."/>
            <person name="Li T."/>
            <person name="Mu C."/>
            <person name="Jiang W."/>
            <person name="Fu Q."/>
            <person name="Fu X."/>
            <person name="Miao Y."/>
            <person name="Liu J."/>
            <person name="Yu Q."/>
            <person name="Li R."/>
            <person name="Liao H."/>
            <person name="Li X."/>
            <person name="Kong Y."/>
            <person name="Jiang Z."/>
            <person name="Chourrout D."/>
            <person name="Li R."/>
            <person name="Bao Z."/>
        </authorList>
    </citation>
    <scope>NUCLEOTIDE SEQUENCE [LARGE SCALE GENOMIC DNA]</scope>
    <source>
        <strain evidence="1 2">PY_sf001</strain>
    </source>
</reference>